<evidence type="ECO:0000313" key="2">
    <source>
        <dbReference type="Proteomes" id="UP000243887"/>
    </source>
</evidence>
<dbReference type="EMBL" id="FORU01000007">
    <property type="protein sequence ID" value="SFJ42234.1"/>
    <property type="molecule type" value="Genomic_DNA"/>
</dbReference>
<dbReference type="InterPro" id="IPR007298">
    <property type="entry name" value="Cu-R_lipoprotein_NlpE"/>
</dbReference>
<dbReference type="Gene3D" id="2.40.128.640">
    <property type="match status" value="1"/>
</dbReference>
<proteinExistence type="predicted"/>
<dbReference type="STRING" id="1150112.SAMN04487893_10776"/>
<organism evidence="1 2">
    <name type="scientific">Myroides guanonis</name>
    <dbReference type="NCBI Taxonomy" id="1150112"/>
    <lineage>
        <taxon>Bacteria</taxon>
        <taxon>Pseudomonadati</taxon>
        <taxon>Bacteroidota</taxon>
        <taxon>Flavobacteriia</taxon>
        <taxon>Flavobacteriales</taxon>
        <taxon>Flavobacteriaceae</taxon>
        <taxon>Myroides</taxon>
    </lineage>
</organism>
<evidence type="ECO:0000313" key="1">
    <source>
        <dbReference type="EMBL" id="SFJ42234.1"/>
    </source>
</evidence>
<dbReference type="Proteomes" id="UP000243887">
    <property type="component" value="Unassembled WGS sequence"/>
</dbReference>
<dbReference type="AlphaFoldDB" id="A0A1I3R6J8"/>
<sequence>MKKKKVMKMNYRNLFVAPFVVLLGLTSCKKNDENKVPIEIQPEVLNALFNNKYQGVLPCGDCSGIETIIALRADSTLSKLVFYKDKDSYPKNFDGTWKLKDSVFEVNFNGDKEFYKIKSDSLIARVGSDLKEVKGKLAEDYLLALKQPLKWDEVAGTYISGDTLSESYKKFELQEVKKNDFRLMYTSITASDTCTFKARGIIDKMADEIIFPMKTIEKDLEGDLKIYFTEDFAHFKLNDLVDIPAQQFCDSISINLNGNFKQQSKSEQ</sequence>
<reference evidence="2" key="1">
    <citation type="submission" date="2016-10" db="EMBL/GenBank/DDBJ databases">
        <authorList>
            <person name="Varghese N."/>
            <person name="Submissions S."/>
        </authorList>
    </citation>
    <scope>NUCLEOTIDE SEQUENCE [LARGE SCALE GENOMIC DNA]</scope>
    <source>
        <strain evidence="2">DSM 26542</strain>
    </source>
</reference>
<dbReference type="Pfam" id="PF04170">
    <property type="entry name" value="NlpE"/>
    <property type="match status" value="1"/>
</dbReference>
<protein>
    <submittedName>
        <fullName evidence="1">NlpE N-terminal domain-containing protein</fullName>
    </submittedName>
</protein>
<dbReference type="OrthoDB" id="5348860at2"/>
<keyword evidence="2" id="KW-1185">Reference proteome</keyword>
<accession>A0A1I3R6J8</accession>
<name>A0A1I3R6J8_9FLAO</name>
<dbReference type="PROSITE" id="PS51257">
    <property type="entry name" value="PROKAR_LIPOPROTEIN"/>
    <property type="match status" value="1"/>
</dbReference>
<gene>
    <name evidence="1" type="ORF">SAMN04487893_10776</name>
</gene>